<evidence type="ECO:0000256" key="4">
    <source>
        <dbReference type="ARBA" id="ARBA00012513"/>
    </source>
</evidence>
<feature type="binding site" evidence="18">
    <location>
        <position position="342"/>
    </location>
    <ligand>
        <name>ATP</name>
        <dbReference type="ChEBI" id="CHEBI:30616"/>
    </ligand>
</feature>
<dbReference type="Gene3D" id="2.60.120.200">
    <property type="match status" value="2"/>
</dbReference>
<keyword evidence="7" id="KW-0808">Transferase</keyword>
<evidence type="ECO:0000256" key="14">
    <source>
        <dbReference type="ARBA" id="ARBA00022989"/>
    </source>
</evidence>
<dbReference type="Gene3D" id="3.30.200.20">
    <property type="entry name" value="Phosphorylase Kinase, domain 1"/>
    <property type="match status" value="1"/>
</dbReference>
<accession>A0A5J5B2B4</accession>
<keyword evidence="23" id="KW-1185">Reference proteome</keyword>
<dbReference type="GO" id="GO:0004674">
    <property type="term" value="F:protein serine/threonine kinase activity"/>
    <property type="evidence" value="ECO:0007669"/>
    <property type="project" value="UniProtKB-KW"/>
</dbReference>
<name>A0A5J5B2B4_9ASTE</name>
<dbReference type="EC" id="2.7.11.1" evidence="4"/>
<dbReference type="FunFam" id="1.10.510.10:FF:000240">
    <property type="entry name" value="Lectin-domain containing receptor kinase A4.3"/>
    <property type="match status" value="1"/>
</dbReference>
<keyword evidence="9" id="KW-0732">Signal</keyword>
<dbReference type="SMART" id="SM00220">
    <property type="entry name" value="S_TKc"/>
    <property type="match status" value="1"/>
</dbReference>
<dbReference type="FunFam" id="3.30.200.20:FF:000168">
    <property type="entry name" value="L-type lectin-domain containing receptor kinase IX.1"/>
    <property type="match status" value="1"/>
</dbReference>
<evidence type="ECO:0000256" key="16">
    <source>
        <dbReference type="ARBA" id="ARBA00023170"/>
    </source>
</evidence>
<dbReference type="OrthoDB" id="4062651at2759"/>
<dbReference type="EMBL" id="CM018039">
    <property type="protein sequence ID" value="KAA8536366.1"/>
    <property type="molecule type" value="Genomic_DNA"/>
</dbReference>
<feature type="region of interest" description="Disordered" evidence="19">
    <location>
        <begin position="620"/>
        <end position="650"/>
    </location>
</feature>
<keyword evidence="6" id="KW-0723">Serine/threonine-protein kinase</keyword>
<keyword evidence="15 20" id="KW-0472">Membrane</keyword>
<evidence type="ECO:0000256" key="1">
    <source>
        <dbReference type="ARBA" id="ARBA00004251"/>
    </source>
</evidence>
<keyword evidence="5" id="KW-1003">Cell membrane</keyword>
<protein>
    <recommendedName>
        <fullName evidence="4">non-specific serine/threonine protein kinase</fullName>
        <ecNumber evidence="4">2.7.11.1</ecNumber>
    </recommendedName>
</protein>
<dbReference type="SUPFAM" id="SSF56112">
    <property type="entry name" value="Protein kinase-like (PK-like)"/>
    <property type="match status" value="1"/>
</dbReference>
<keyword evidence="16" id="KW-0675">Receptor</keyword>
<dbReference type="CDD" id="cd06899">
    <property type="entry name" value="lectin_legume_LecRK_Arcelin_ConA"/>
    <property type="match status" value="1"/>
</dbReference>
<evidence type="ECO:0000256" key="12">
    <source>
        <dbReference type="ARBA" id="ARBA00022777"/>
    </source>
</evidence>
<keyword evidence="11 18" id="KW-0547">Nucleotide-binding</keyword>
<evidence type="ECO:0000256" key="15">
    <source>
        <dbReference type="ARBA" id="ARBA00023136"/>
    </source>
</evidence>
<keyword evidence="17" id="KW-0325">Glycoprotein</keyword>
<evidence type="ECO:0000256" key="2">
    <source>
        <dbReference type="ARBA" id="ARBA00008536"/>
    </source>
</evidence>
<evidence type="ECO:0000313" key="23">
    <source>
        <dbReference type="Proteomes" id="UP000325577"/>
    </source>
</evidence>
<evidence type="ECO:0000256" key="13">
    <source>
        <dbReference type="ARBA" id="ARBA00022840"/>
    </source>
</evidence>
<feature type="compositionally biased region" description="Low complexity" evidence="19">
    <location>
        <begin position="624"/>
        <end position="650"/>
    </location>
</feature>
<evidence type="ECO:0000256" key="9">
    <source>
        <dbReference type="ARBA" id="ARBA00022729"/>
    </source>
</evidence>
<feature type="domain" description="Protein kinase" evidence="21">
    <location>
        <begin position="313"/>
        <end position="591"/>
    </location>
</feature>
<evidence type="ECO:0000256" key="8">
    <source>
        <dbReference type="ARBA" id="ARBA00022692"/>
    </source>
</evidence>
<evidence type="ECO:0000256" key="17">
    <source>
        <dbReference type="ARBA" id="ARBA00023180"/>
    </source>
</evidence>
<evidence type="ECO:0000256" key="3">
    <source>
        <dbReference type="ARBA" id="ARBA00010217"/>
    </source>
</evidence>
<dbReference type="InterPro" id="IPR008271">
    <property type="entry name" value="Ser/Thr_kinase_AS"/>
</dbReference>
<dbReference type="PANTHER" id="PTHR27007">
    <property type="match status" value="1"/>
</dbReference>
<dbReference type="PROSITE" id="PS00107">
    <property type="entry name" value="PROTEIN_KINASE_ATP"/>
    <property type="match status" value="1"/>
</dbReference>
<evidence type="ECO:0000256" key="10">
    <source>
        <dbReference type="ARBA" id="ARBA00022734"/>
    </source>
</evidence>
<dbReference type="Pfam" id="PF00139">
    <property type="entry name" value="Lectin_legB"/>
    <property type="match status" value="2"/>
</dbReference>
<evidence type="ECO:0000256" key="19">
    <source>
        <dbReference type="SAM" id="MobiDB-lite"/>
    </source>
</evidence>
<evidence type="ECO:0000256" key="20">
    <source>
        <dbReference type="SAM" id="Phobius"/>
    </source>
</evidence>
<dbReference type="GO" id="GO:0005524">
    <property type="term" value="F:ATP binding"/>
    <property type="evidence" value="ECO:0007669"/>
    <property type="project" value="UniProtKB-UniRule"/>
</dbReference>
<dbReference type="PROSITE" id="PS00308">
    <property type="entry name" value="LECTIN_LEGUME_ALPHA"/>
    <property type="match status" value="1"/>
</dbReference>
<dbReference type="InterPro" id="IPR050528">
    <property type="entry name" value="L-type_Lectin-RKs"/>
</dbReference>
<keyword evidence="8 20" id="KW-0812">Transmembrane</keyword>
<dbReference type="CDD" id="cd14066">
    <property type="entry name" value="STKc_IRAK"/>
    <property type="match status" value="1"/>
</dbReference>
<dbReference type="Proteomes" id="UP000325577">
    <property type="component" value="Linkage Group LG16"/>
</dbReference>
<evidence type="ECO:0000256" key="7">
    <source>
        <dbReference type="ARBA" id="ARBA00022679"/>
    </source>
</evidence>
<feature type="transmembrane region" description="Helical" evidence="20">
    <location>
        <begin position="248"/>
        <end position="270"/>
    </location>
</feature>
<dbReference type="PROSITE" id="PS00108">
    <property type="entry name" value="PROTEIN_KINASE_ST"/>
    <property type="match status" value="1"/>
</dbReference>
<keyword evidence="14 20" id="KW-1133">Transmembrane helix</keyword>
<comment type="similarity">
    <text evidence="3">In the C-terminal section; belongs to the protein kinase superfamily. Ser/Thr protein kinase family.</text>
</comment>
<dbReference type="PROSITE" id="PS00307">
    <property type="entry name" value="LECTIN_LEGUME_BETA"/>
    <property type="match status" value="1"/>
</dbReference>
<proteinExistence type="inferred from homology"/>
<sequence>MVACNFWKTNLHVHPPKLHLLPLIIFLFFFSPILITSTTAAQSSFNFPSFNRSLDTEIILSGDATFSTTDDIQLTVNRNDIGMAGSSGRATYFEPMQLWDKATGKLAEFTTNFSFVIDSLNKSLYADGMAFFLAPDSFEFSNEGGGGLGLASSDPNKTSSNSSNPFVAVEFDTYQNRRDQPGDHVGNITSQQTLCHAVNLTDTLPEWVTFGFTAATGTDFEIHSIRSWSFSTNLRLGRPGRNRANRTGMLVGLVVGAGVLAGGLGLLWFLSWKKRERVGKRNDSEFNLSYEFENEAGPKKFSYTELTVATKNFAEEEKLGEGGFGEVYRGFLKDLNSYVAVKRVSKGSKQGIKEYAAEVKIISRLRHRNLVQLMGWCHEERQLLLVYEFMPNDSLYSHLFKENSLLTWVMRYNIARGLASALLYLHEEWEQCVLHRDIKSSNIMLDANFNAKLGDFGLARLVDHGKGSQTTIVAGTRGYMDPKYLMTDKASKESDVYSFGIVALEIACGMEPIKFLPGEGQIRMVDWVWELYGMGNLLKAADPKLCSEFDEEQMQCLMIVGLWCACPDYKLRPSIKQAIQVLNFEAPLPNLPSKMPLPTYFSPPENMPAFSISSSYVVTGSEGGQTQSSSFSYNTNSSASTSSALLSYPQ</sequence>
<dbReference type="InterPro" id="IPR000985">
    <property type="entry name" value="Lectin_LegA_CS"/>
</dbReference>
<keyword evidence="10" id="KW-0430">Lectin</keyword>
<dbReference type="GO" id="GO:0005886">
    <property type="term" value="C:plasma membrane"/>
    <property type="evidence" value="ECO:0007669"/>
    <property type="project" value="UniProtKB-SubCell"/>
</dbReference>
<dbReference type="GO" id="GO:0002229">
    <property type="term" value="P:defense response to oomycetes"/>
    <property type="evidence" value="ECO:0007669"/>
    <property type="project" value="UniProtKB-ARBA"/>
</dbReference>
<evidence type="ECO:0000256" key="11">
    <source>
        <dbReference type="ARBA" id="ARBA00022741"/>
    </source>
</evidence>
<dbReference type="InterPro" id="IPR001220">
    <property type="entry name" value="Legume_lectin_dom"/>
</dbReference>
<dbReference type="InterPro" id="IPR019825">
    <property type="entry name" value="Lectin_legB_Mn/Ca_BS"/>
</dbReference>
<evidence type="ECO:0000256" key="6">
    <source>
        <dbReference type="ARBA" id="ARBA00022527"/>
    </source>
</evidence>
<dbReference type="InterPro" id="IPR013320">
    <property type="entry name" value="ConA-like_dom_sf"/>
</dbReference>
<keyword evidence="13 18" id="KW-0067">ATP-binding</keyword>
<comment type="similarity">
    <text evidence="2">In the N-terminal section; belongs to the leguminous lectin family.</text>
</comment>
<dbReference type="AlphaFoldDB" id="A0A5J5B2B4"/>
<dbReference type="SUPFAM" id="SSF49899">
    <property type="entry name" value="Concanavalin A-like lectins/glucanases"/>
    <property type="match status" value="1"/>
</dbReference>
<dbReference type="PROSITE" id="PS50011">
    <property type="entry name" value="PROTEIN_KINASE_DOM"/>
    <property type="match status" value="1"/>
</dbReference>
<dbReference type="InterPro" id="IPR011009">
    <property type="entry name" value="Kinase-like_dom_sf"/>
</dbReference>
<evidence type="ECO:0000256" key="5">
    <source>
        <dbReference type="ARBA" id="ARBA00022475"/>
    </source>
</evidence>
<dbReference type="GO" id="GO:0030246">
    <property type="term" value="F:carbohydrate binding"/>
    <property type="evidence" value="ECO:0007669"/>
    <property type="project" value="UniProtKB-KW"/>
</dbReference>
<evidence type="ECO:0000313" key="22">
    <source>
        <dbReference type="EMBL" id="KAA8536366.1"/>
    </source>
</evidence>
<dbReference type="InterPro" id="IPR017441">
    <property type="entry name" value="Protein_kinase_ATP_BS"/>
</dbReference>
<evidence type="ECO:0000259" key="21">
    <source>
        <dbReference type="PROSITE" id="PS50011"/>
    </source>
</evidence>
<keyword evidence="12" id="KW-0418">Kinase</keyword>
<dbReference type="Gene3D" id="1.10.510.10">
    <property type="entry name" value="Transferase(Phosphotransferase) domain 1"/>
    <property type="match status" value="1"/>
</dbReference>
<organism evidence="22 23">
    <name type="scientific">Nyssa sinensis</name>
    <dbReference type="NCBI Taxonomy" id="561372"/>
    <lineage>
        <taxon>Eukaryota</taxon>
        <taxon>Viridiplantae</taxon>
        <taxon>Streptophyta</taxon>
        <taxon>Embryophyta</taxon>
        <taxon>Tracheophyta</taxon>
        <taxon>Spermatophyta</taxon>
        <taxon>Magnoliopsida</taxon>
        <taxon>eudicotyledons</taxon>
        <taxon>Gunneridae</taxon>
        <taxon>Pentapetalae</taxon>
        <taxon>asterids</taxon>
        <taxon>Cornales</taxon>
        <taxon>Nyssaceae</taxon>
        <taxon>Nyssa</taxon>
    </lineage>
</organism>
<feature type="transmembrane region" description="Helical" evidence="20">
    <location>
        <begin position="20"/>
        <end position="41"/>
    </location>
</feature>
<reference evidence="22 23" key="1">
    <citation type="submission" date="2019-09" db="EMBL/GenBank/DDBJ databases">
        <title>A chromosome-level genome assembly of the Chinese tupelo Nyssa sinensis.</title>
        <authorList>
            <person name="Yang X."/>
            <person name="Kang M."/>
            <person name="Yang Y."/>
            <person name="Xiong H."/>
            <person name="Wang M."/>
            <person name="Zhang Z."/>
            <person name="Wang Z."/>
            <person name="Wu H."/>
            <person name="Ma T."/>
            <person name="Liu J."/>
            <person name="Xi Z."/>
        </authorList>
    </citation>
    <scope>NUCLEOTIDE SEQUENCE [LARGE SCALE GENOMIC DNA]</scope>
    <source>
        <strain evidence="22">J267</strain>
        <tissue evidence="22">Leaf</tissue>
    </source>
</reference>
<comment type="subcellular location">
    <subcellularLocation>
        <location evidence="1">Cell membrane</location>
        <topology evidence="1">Single-pass type I membrane protein</topology>
    </subcellularLocation>
</comment>
<gene>
    <name evidence="22" type="ORF">F0562_028844</name>
</gene>
<dbReference type="InterPro" id="IPR000719">
    <property type="entry name" value="Prot_kinase_dom"/>
</dbReference>
<dbReference type="Pfam" id="PF00069">
    <property type="entry name" value="Pkinase"/>
    <property type="match status" value="1"/>
</dbReference>
<evidence type="ECO:0000256" key="18">
    <source>
        <dbReference type="PROSITE-ProRule" id="PRU10141"/>
    </source>
</evidence>